<feature type="compositionally biased region" description="Polar residues" evidence="1">
    <location>
        <begin position="63"/>
        <end position="85"/>
    </location>
</feature>
<reference evidence="2" key="2">
    <citation type="submission" date="2022-01" db="EMBL/GenBank/DDBJ databases">
        <authorList>
            <person name="Yamashiro T."/>
            <person name="Shiraishi A."/>
            <person name="Satake H."/>
            <person name="Nakayama K."/>
        </authorList>
    </citation>
    <scope>NUCLEOTIDE SEQUENCE</scope>
</reference>
<reference evidence="2" key="1">
    <citation type="journal article" date="2022" name="Int. J. Mol. Sci.">
        <title>Draft Genome of Tanacetum Coccineum: Genomic Comparison of Closely Related Tanacetum-Family Plants.</title>
        <authorList>
            <person name="Yamashiro T."/>
            <person name="Shiraishi A."/>
            <person name="Nakayama K."/>
            <person name="Satake H."/>
        </authorList>
    </citation>
    <scope>NUCLEOTIDE SEQUENCE</scope>
</reference>
<protein>
    <submittedName>
        <fullName evidence="2">Uncharacterized protein</fullName>
    </submittedName>
</protein>
<gene>
    <name evidence="2" type="ORF">Tco_0991555</name>
</gene>
<proteinExistence type="predicted"/>
<name>A0ABQ5EZK1_9ASTR</name>
<organism evidence="2 3">
    <name type="scientific">Tanacetum coccineum</name>
    <dbReference type="NCBI Taxonomy" id="301880"/>
    <lineage>
        <taxon>Eukaryota</taxon>
        <taxon>Viridiplantae</taxon>
        <taxon>Streptophyta</taxon>
        <taxon>Embryophyta</taxon>
        <taxon>Tracheophyta</taxon>
        <taxon>Spermatophyta</taxon>
        <taxon>Magnoliopsida</taxon>
        <taxon>eudicotyledons</taxon>
        <taxon>Gunneridae</taxon>
        <taxon>Pentapetalae</taxon>
        <taxon>asterids</taxon>
        <taxon>campanulids</taxon>
        <taxon>Asterales</taxon>
        <taxon>Asteraceae</taxon>
        <taxon>Asteroideae</taxon>
        <taxon>Anthemideae</taxon>
        <taxon>Anthemidinae</taxon>
        <taxon>Tanacetum</taxon>
    </lineage>
</organism>
<feature type="compositionally biased region" description="Low complexity" evidence="1">
    <location>
        <begin position="47"/>
        <end position="62"/>
    </location>
</feature>
<accession>A0ABQ5EZK1</accession>
<evidence type="ECO:0000313" key="3">
    <source>
        <dbReference type="Proteomes" id="UP001151760"/>
    </source>
</evidence>
<comment type="caution">
    <text evidence="2">The sequence shown here is derived from an EMBL/GenBank/DDBJ whole genome shotgun (WGS) entry which is preliminary data.</text>
</comment>
<dbReference type="Proteomes" id="UP001151760">
    <property type="component" value="Unassembled WGS sequence"/>
</dbReference>
<feature type="region of interest" description="Disordered" evidence="1">
    <location>
        <begin position="46"/>
        <end position="85"/>
    </location>
</feature>
<evidence type="ECO:0000313" key="2">
    <source>
        <dbReference type="EMBL" id="GJT56501.1"/>
    </source>
</evidence>
<dbReference type="EMBL" id="BQNB010016850">
    <property type="protein sequence ID" value="GJT56501.1"/>
    <property type="molecule type" value="Genomic_DNA"/>
</dbReference>
<keyword evidence="3" id="KW-1185">Reference proteome</keyword>
<sequence>MTPHHFGDNEFDPLFHIPHSTLQMVKVTEATMGSQNATIAVNAFERPTQSTPQTTTYQIPSQVTPQVAASQRPSQHTPQTATNSS</sequence>
<evidence type="ECO:0000256" key="1">
    <source>
        <dbReference type="SAM" id="MobiDB-lite"/>
    </source>
</evidence>